<dbReference type="PANTHER" id="PTHR46023:SF6">
    <property type="entry name" value="LIPASE CLASS 3 FAMILY PROTEIN"/>
    <property type="match status" value="1"/>
</dbReference>
<dbReference type="VEuPathDB" id="FungiDB:EYZ11_012724"/>
<organism evidence="2 3">
    <name type="scientific">Aspergillus tanneri</name>
    <dbReference type="NCBI Taxonomy" id="1220188"/>
    <lineage>
        <taxon>Eukaryota</taxon>
        <taxon>Fungi</taxon>
        <taxon>Dikarya</taxon>
        <taxon>Ascomycota</taxon>
        <taxon>Pezizomycotina</taxon>
        <taxon>Eurotiomycetes</taxon>
        <taxon>Eurotiomycetidae</taxon>
        <taxon>Eurotiales</taxon>
        <taxon>Aspergillaceae</taxon>
        <taxon>Aspergillus</taxon>
        <taxon>Aspergillus subgen. Circumdati</taxon>
    </lineage>
</organism>
<dbReference type="EMBL" id="SOSA01001026">
    <property type="protein sequence ID" value="THC87828.1"/>
    <property type="molecule type" value="Genomic_DNA"/>
</dbReference>
<dbReference type="GO" id="GO:0006629">
    <property type="term" value="P:lipid metabolic process"/>
    <property type="evidence" value="ECO:0007669"/>
    <property type="project" value="InterPro"/>
</dbReference>
<dbReference type="Proteomes" id="UP000308092">
    <property type="component" value="Unassembled WGS sequence"/>
</dbReference>
<dbReference type="InterPro" id="IPR029058">
    <property type="entry name" value="AB_hydrolase_fold"/>
</dbReference>
<accession>A0A4S3J1M3</accession>
<dbReference type="SUPFAM" id="SSF53474">
    <property type="entry name" value="alpha/beta-Hydrolases"/>
    <property type="match status" value="1"/>
</dbReference>
<name>A0A4S3J1M3_9EURO</name>
<sequence>MALTFFSKVYLYTNSRLPSQLPPLQLQSKTNDPSYISADWRNGTKAMVIESLAIDDMNTIVIAIRGTQSFRDWAVNIKTDPTSPSDFLDDPFNLCHAGFLSVAKNMVHPVTVRLRHLLAENCRRASYSILITGHSAGGAQRPLYHVRGSPDITSASVLIRANVNVLFGR</sequence>
<evidence type="ECO:0000313" key="2">
    <source>
        <dbReference type="EMBL" id="THC87828.1"/>
    </source>
</evidence>
<proteinExistence type="predicted"/>
<keyword evidence="3" id="KW-1185">Reference proteome</keyword>
<feature type="domain" description="Fungal lipase-type" evidence="1">
    <location>
        <begin position="61"/>
        <end position="139"/>
    </location>
</feature>
<comment type="caution">
    <text evidence="2">The sequence shown here is derived from an EMBL/GenBank/DDBJ whole genome shotgun (WGS) entry which is preliminary data.</text>
</comment>
<dbReference type="Pfam" id="PF01764">
    <property type="entry name" value="Lipase_3"/>
    <property type="match status" value="1"/>
</dbReference>
<evidence type="ECO:0000259" key="1">
    <source>
        <dbReference type="Pfam" id="PF01764"/>
    </source>
</evidence>
<dbReference type="AlphaFoldDB" id="A0A4S3J1M3"/>
<dbReference type="PANTHER" id="PTHR46023">
    <property type="entry name" value="LIPASE CLASS 3 PROTEIN-LIKE"/>
    <property type="match status" value="1"/>
</dbReference>
<protein>
    <recommendedName>
        <fullName evidence="1">Fungal lipase-type domain-containing protein</fullName>
    </recommendedName>
</protein>
<reference evidence="2 3" key="1">
    <citation type="submission" date="2019-03" db="EMBL/GenBank/DDBJ databases">
        <title>The genome sequence of a newly discovered highly antifungal drug resistant Aspergillus species, Aspergillus tanneri NIH 1004.</title>
        <authorList>
            <person name="Mounaud S."/>
            <person name="Singh I."/>
            <person name="Joardar V."/>
            <person name="Pakala S."/>
            <person name="Pakala S."/>
            <person name="Venepally P."/>
            <person name="Hoover J."/>
            <person name="Nierman W."/>
            <person name="Chung J."/>
            <person name="Losada L."/>
        </authorList>
    </citation>
    <scope>NUCLEOTIDE SEQUENCE [LARGE SCALE GENOMIC DNA]</scope>
    <source>
        <strain evidence="2 3">NIH1004</strain>
    </source>
</reference>
<gene>
    <name evidence="2" type="ORF">EYZ11_012724</name>
</gene>
<evidence type="ECO:0000313" key="3">
    <source>
        <dbReference type="Proteomes" id="UP000308092"/>
    </source>
</evidence>
<dbReference type="InterPro" id="IPR002921">
    <property type="entry name" value="Fungal_lipase-type"/>
</dbReference>
<dbReference type="Gene3D" id="3.40.50.1820">
    <property type="entry name" value="alpha/beta hydrolase"/>
    <property type="match status" value="1"/>
</dbReference>